<sequence>MHKLMHRMERKQVIAHLLLTCLLAASAQYRNFSTIMVQAKESDNLELRNKLLESQSVGTQVLASWEKTRQEVEAKKIRKVPSGPNPIGNHHPPARP</sequence>
<keyword evidence="2" id="KW-1185">Reference proteome</keyword>
<dbReference type="EMBL" id="CM056817">
    <property type="protein sequence ID" value="KAJ8620778.1"/>
    <property type="molecule type" value="Genomic_DNA"/>
</dbReference>
<accession>A0ACC2KID8</accession>
<evidence type="ECO:0000313" key="2">
    <source>
        <dbReference type="Proteomes" id="UP001234297"/>
    </source>
</evidence>
<proteinExistence type="predicted"/>
<gene>
    <name evidence="1" type="ORF">MRB53_029307</name>
</gene>
<comment type="caution">
    <text evidence="1">The sequence shown here is derived from an EMBL/GenBank/DDBJ whole genome shotgun (WGS) entry which is preliminary data.</text>
</comment>
<name>A0ACC2KID8_PERAE</name>
<evidence type="ECO:0000313" key="1">
    <source>
        <dbReference type="EMBL" id="KAJ8620778.1"/>
    </source>
</evidence>
<reference evidence="1 2" key="1">
    <citation type="journal article" date="2022" name="Hortic Res">
        <title>A haplotype resolved chromosomal level avocado genome allows analysis of novel avocado genes.</title>
        <authorList>
            <person name="Nath O."/>
            <person name="Fletcher S.J."/>
            <person name="Hayward A."/>
            <person name="Shaw L.M."/>
            <person name="Masouleh A.K."/>
            <person name="Furtado A."/>
            <person name="Henry R.J."/>
            <person name="Mitter N."/>
        </authorList>
    </citation>
    <scope>NUCLEOTIDE SEQUENCE [LARGE SCALE GENOMIC DNA]</scope>
    <source>
        <strain evidence="2">cv. Hass</strain>
    </source>
</reference>
<organism evidence="1 2">
    <name type="scientific">Persea americana</name>
    <name type="common">Avocado</name>
    <dbReference type="NCBI Taxonomy" id="3435"/>
    <lineage>
        <taxon>Eukaryota</taxon>
        <taxon>Viridiplantae</taxon>
        <taxon>Streptophyta</taxon>
        <taxon>Embryophyta</taxon>
        <taxon>Tracheophyta</taxon>
        <taxon>Spermatophyta</taxon>
        <taxon>Magnoliopsida</taxon>
        <taxon>Magnoliidae</taxon>
        <taxon>Laurales</taxon>
        <taxon>Lauraceae</taxon>
        <taxon>Persea</taxon>
    </lineage>
</organism>
<dbReference type="Proteomes" id="UP001234297">
    <property type="component" value="Chromosome 9"/>
</dbReference>
<protein>
    <submittedName>
        <fullName evidence="1">Uncharacterized protein</fullName>
    </submittedName>
</protein>